<proteinExistence type="predicted"/>
<organism evidence="1">
    <name type="scientific">Lygus hesperus</name>
    <name type="common">Western plant bug</name>
    <dbReference type="NCBI Taxonomy" id="30085"/>
    <lineage>
        <taxon>Eukaryota</taxon>
        <taxon>Metazoa</taxon>
        <taxon>Ecdysozoa</taxon>
        <taxon>Arthropoda</taxon>
        <taxon>Hexapoda</taxon>
        <taxon>Insecta</taxon>
        <taxon>Pterygota</taxon>
        <taxon>Neoptera</taxon>
        <taxon>Paraneoptera</taxon>
        <taxon>Hemiptera</taxon>
        <taxon>Heteroptera</taxon>
        <taxon>Panheteroptera</taxon>
        <taxon>Cimicomorpha</taxon>
        <taxon>Miridae</taxon>
        <taxon>Mirini</taxon>
        <taxon>Lygus</taxon>
    </lineage>
</organism>
<dbReference type="EMBL" id="GDHC01011406">
    <property type="protein sequence ID" value="JAQ07223.1"/>
    <property type="molecule type" value="Transcribed_RNA"/>
</dbReference>
<accession>A0A146LG43</accession>
<evidence type="ECO:0008006" key="2">
    <source>
        <dbReference type="Google" id="ProtNLM"/>
    </source>
</evidence>
<dbReference type="AlphaFoldDB" id="A0A146LG43"/>
<gene>
    <name evidence="1" type="ORF">g.87861</name>
</gene>
<name>A0A146LG43_LYGHE</name>
<evidence type="ECO:0000313" key="1">
    <source>
        <dbReference type="EMBL" id="JAQ07223.1"/>
    </source>
</evidence>
<reference evidence="1" key="1">
    <citation type="journal article" date="2016" name="Gigascience">
        <title>De novo construction of an expanded transcriptome assembly for the western tarnished plant bug, Lygus hesperus.</title>
        <authorList>
            <person name="Tassone E.E."/>
            <person name="Geib S.M."/>
            <person name="Hall B."/>
            <person name="Fabrick J.A."/>
            <person name="Brent C.S."/>
            <person name="Hull J.J."/>
        </authorList>
    </citation>
    <scope>NUCLEOTIDE SEQUENCE</scope>
</reference>
<protein>
    <recommendedName>
        <fullName evidence="2">Mitochondrial inner membrane protein OXA1L</fullName>
    </recommendedName>
</protein>
<sequence>MGGAVCTFPFVQMLPCGIFVYWITSNVLSICINVASQGRWFTQFYNIPTKKQIESLEDDVEKRRLYHACILLNIDTPGWDAPPSIANKCLQAMTQGERKTFLPILDSLLGTVTAGMPRGELASTVNRKVSYVERIQQQQIFYSKLMHDLEAIRAQLSLRIPSYIAQQNPTPPSA</sequence>